<feature type="transmembrane region" description="Helical" evidence="6">
    <location>
        <begin position="190"/>
        <end position="214"/>
    </location>
</feature>
<sequence>MSDSSNSQTLSPIQIQADTNSNQNTSHVVFDHDDLEGGYDHNDRVPYRGAASVLDRVRYILGRFGKLTGMRIPGTAYASLSSGGREASSGSRRMGGGIHQDGVFSNLNAKPETMRSSVDPHDRGDDDDIADDTLPPTYEVAAADTAPSYWESNVFGGSALVDSEGIWSENSTHVGEIPDMIQDGMMVGTIFAFCWNLFVSASFQFIGFILTFLLHSTHAAKFGSRVGLGASFVQYGLDMRLTLDASLSRASQDDEDDEIVSMPSAGAVQRSRIGCDLLIAFGVFICVEACIKYMLLYRKSARIVAEARRQEQQTLTIPDPENSSPSEVRGSYATRFVNWIRTGPVTMVSNTLQNIQNAVSHDLSIFMGEPMAHTAEDYIIRPGYGFAQDPVIFSIHHGNTHSNMDDETVAHSLGLTNPFSGRVHDFDEEEIGHELRAVRFM</sequence>
<dbReference type="GO" id="GO:0030001">
    <property type="term" value="P:metal ion transport"/>
    <property type="evidence" value="ECO:0007669"/>
    <property type="project" value="InterPro"/>
</dbReference>
<feature type="compositionally biased region" description="Low complexity" evidence="5">
    <location>
        <begin position="79"/>
        <end position="92"/>
    </location>
</feature>
<dbReference type="GO" id="GO:0016020">
    <property type="term" value="C:membrane"/>
    <property type="evidence" value="ECO:0007669"/>
    <property type="project" value="UniProtKB-SubCell"/>
</dbReference>
<gene>
    <name evidence="7" type="primary">BSD2</name>
    <name evidence="7" type="ORF">DNF11_0760</name>
</gene>
<keyword evidence="8" id="KW-1185">Reference proteome</keyword>
<dbReference type="Proteomes" id="UP000269793">
    <property type="component" value="Chromosome I"/>
</dbReference>
<dbReference type="GO" id="GO:0007034">
    <property type="term" value="P:vacuolar transport"/>
    <property type="evidence" value="ECO:0007669"/>
    <property type="project" value="InterPro"/>
</dbReference>
<reference evidence="7 8" key="1">
    <citation type="submission" date="2018-10" db="EMBL/GenBank/DDBJ databases">
        <title>Complete genome sequence of Malassezia restricta CBS 7877.</title>
        <authorList>
            <person name="Morand S.C."/>
            <person name="Bertignac M."/>
            <person name="Iltis A."/>
            <person name="Kolder I."/>
            <person name="Pirovano W."/>
            <person name="Jourdain R."/>
            <person name="Clavaud C."/>
        </authorList>
    </citation>
    <scope>NUCLEOTIDE SEQUENCE [LARGE SCALE GENOMIC DNA]</scope>
    <source>
        <strain evidence="7 8">CBS 7877</strain>
    </source>
</reference>
<protein>
    <submittedName>
        <fullName evidence="7">Metal homeostatis protein BSD2</fullName>
    </submittedName>
</protein>
<keyword evidence="2 6" id="KW-0812">Transmembrane</keyword>
<dbReference type="OrthoDB" id="10003116at2759"/>
<accession>A0A3G2S164</accession>
<dbReference type="GO" id="GO:0048471">
    <property type="term" value="C:perinuclear region of cytoplasm"/>
    <property type="evidence" value="ECO:0007669"/>
    <property type="project" value="TreeGrafter"/>
</dbReference>
<dbReference type="InterPro" id="IPR019325">
    <property type="entry name" value="NEDD4/Bsd2"/>
</dbReference>
<dbReference type="PANTHER" id="PTHR13396">
    <property type="entry name" value="NEDD4 FAMILY INTERACTING PROTEIN 1/2"/>
    <property type="match status" value="1"/>
</dbReference>
<evidence type="ECO:0000256" key="1">
    <source>
        <dbReference type="ARBA" id="ARBA00004141"/>
    </source>
</evidence>
<dbReference type="STRING" id="425264.A0A3G2S164"/>
<feature type="region of interest" description="Disordered" evidence="5">
    <location>
        <begin position="79"/>
        <end position="134"/>
    </location>
</feature>
<dbReference type="GO" id="GO:0005783">
    <property type="term" value="C:endoplasmic reticulum"/>
    <property type="evidence" value="ECO:0007669"/>
    <property type="project" value="TreeGrafter"/>
</dbReference>
<organism evidence="7 8">
    <name type="scientific">Malassezia restricta (strain ATCC 96810 / NBRC 103918 / CBS 7877)</name>
    <name type="common">Seborrheic dermatitis infection agent</name>
    <dbReference type="NCBI Taxonomy" id="425264"/>
    <lineage>
        <taxon>Eukaryota</taxon>
        <taxon>Fungi</taxon>
        <taxon>Dikarya</taxon>
        <taxon>Basidiomycota</taxon>
        <taxon>Ustilaginomycotina</taxon>
        <taxon>Malasseziomycetes</taxon>
        <taxon>Malasseziales</taxon>
        <taxon>Malasseziaceae</taxon>
        <taxon>Malassezia</taxon>
    </lineage>
</organism>
<evidence type="ECO:0000313" key="7">
    <source>
        <dbReference type="EMBL" id="AYO41710.1"/>
    </source>
</evidence>
<dbReference type="EMBL" id="CP033148">
    <property type="protein sequence ID" value="AYO41710.1"/>
    <property type="molecule type" value="Genomic_DNA"/>
</dbReference>
<dbReference type="AlphaFoldDB" id="A0A3G2S164"/>
<dbReference type="PANTHER" id="PTHR13396:SF5">
    <property type="entry name" value="NEDD4 FAMILY INTERACTING PROTEIN"/>
    <property type="match status" value="1"/>
</dbReference>
<dbReference type="VEuPathDB" id="FungiDB:DNF11_0760"/>
<evidence type="ECO:0000256" key="5">
    <source>
        <dbReference type="SAM" id="MobiDB-lite"/>
    </source>
</evidence>
<evidence type="ECO:0000256" key="4">
    <source>
        <dbReference type="ARBA" id="ARBA00023136"/>
    </source>
</evidence>
<dbReference type="CDD" id="cd22212">
    <property type="entry name" value="NDFIP-like"/>
    <property type="match status" value="1"/>
</dbReference>
<proteinExistence type="predicted"/>
<feature type="transmembrane region" description="Helical" evidence="6">
    <location>
        <begin position="277"/>
        <end position="295"/>
    </location>
</feature>
<evidence type="ECO:0000256" key="2">
    <source>
        <dbReference type="ARBA" id="ARBA00022692"/>
    </source>
</evidence>
<evidence type="ECO:0000313" key="8">
    <source>
        <dbReference type="Proteomes" id="UP000269793"/>
    </source>
</evidence>
<keyword evidence="3 6" id="KW-1133">Transmembrane helix</keyword>
<evidence type="ECO:0000256" key="3">
    <source>
        <dbReference type="ARBA" id="ARBA00022989"/>
    </source>
</evidence>
<dbReference type="GO" id="GO:0031398">
    <property type="term" value="P:positive regulation of protein ubiquitination"/>
    <property type="evidence" value="ECO:0007669"/>
    <property type="project" value="TreeGrafter"/>
</dbReference>
<dbReference type="GO" id="GO:0005794">
    <property type="term" value="C:Golgi apparatus"/>
    <property type="evidence" value="ECO:0007669"/>
    <property type="project" value="TreeGrafter"/>
</dbReference>
<name>A0A3G2S164_MALR7</name>
<keyword evidence="4 6" id="KW-0472">Membrane</keyword>
<dbReference type="GO" id="GO:0006511">
    <property type="term" value="P:ubiquitin-dependent protein catabolic process"/>
    <property type="evidence" value="ECO:0007669"/>
    <property type="project" value="TreeGrafter"/>
</dbReference>
<comment type="subcellular location">
    <subcellularLocation>
        <location evidence="1">Membrane</location>
        <topology evidence="1">Multi-pass membrane protein</topology>
    </subcellularLocation>
</comment>
<dbReference type="Pfam" id="PF10176">
    <property type="entry name" value="NEDD4_Bsd2"/>
    <property type="match status" value="1"/>
</dbReference>
<evidence type="ECO:0000256" key="6">
    <source>
        <dbReference type="SAM" id="Phobius"/>
    </source>
</evidence>